<dbReference type="InterPro" id="IPR010730">
    <property type="entry name" value="HET"/>
</dbReference>
<evidence type="ECO:0000313" key="3">
    <source>
        <dbReference type="Proteomes" id="UP000054516"/>
    </source>
</evidence>
<dbReference type="PANTHER" id="PTHR24148">
    <property type="entry name" value="ANKYRIN REPEAT DOMAIN-CONTAINING PROTEIN 39 HOMOLOG-RELATED"/>
    <property type="match status" value="1"/>
</dbReference>
<reference evidence="2" key="1">
    <citation type="submission" date="2016-03" db="EMBL/GenBank/DDBJ databases">
        <title>Draft genome sequence of Rosellinia necatrix.</title>
        <authorList>
            <person name="Kanematsu S."/>
        </authorList>
    </citation>
    <scope>NUCLEOTIDE SEQUENCE [LARGE SCALE GENOMIC DNA]</scope>
    <source>
        <strain evidence="2">W97</strain>
    </source>
</reference>
<keyword evidence="3" id="KW-1185">Reference proteome</keyword>
<dbReference type="Proteomes" id="UP000054516">
    <property type="component" value="Unassembled WGS sequence"/>
</dbReference>
<feature type="domain" description="Heterokaryon incompatibility" evidence="1">
    <location>
        <begin position="53"/>
        <end position="153"/>
    </location>
</feature>
<organism evidence="2">
    <name type="scientific">Rosellinia necatrix</name>
    <name type="common">White root-rot fungus</name>
    <dbReference type="NCBI Taxonomy" id="77044"/>
    <lineage>
        <taxon>Eukaryota</taxon>
        <taxon>Fungi</taxon>
        <taxon>Dikarya</taxon>
        <taxon>Ascomycota</taxon>
        <taxon>Pezizomycotina</taxon>
        <taxon>Sordariomycetes</taxon>
        <taxon>Xylariomycetidae</taxon>
        <taxon>Xylariales</taxon>
        <taxon>Xylariaceae</taxon>
        <taxon>Rosellinia</taxon>
    </lineage>
</organism>
<dbReference type="AlphaFoldDB" id="A0A1S8A4U8"/>
<accession>A0A1S8A4U8</accession>
<proteinExistence type="predicted"/>
<sequence length="718" mass="82010">MPGKLSEGIDYAELDRERREIRLLRILPCPGPQYARLPCCQTLQMSLECAPRYLALSYAWGCAGRNRVIIVNNLKLRIPKNLYEALFALRPPACPFLLWVDYICINQEDEAEKAWQVSMMRDIYARADRVLAWMGPGELESKNMVRYLNKIGEEADSCGFQHVLNIGDNIIWEHLAKLYASRSGDSSLGLIASRLKTTLFAAAFDCHLFSRTHSGVPQLETLALMGQMLRLERLERLMRLIDLFHKINGWSCDGTPFPLRDMRSALRRPWFGRIWVLQEIAVSKRATFIYGTERIDLIRFRAAMNALHCFNEAVSGRYKADDGGWLTPYHFQLIHGDFFYQASTLLNAPTITRMPVFPLIALLRLTCIGSPNLRKHGPHHLHCSDPRDKIFALLGLATDREDLERRGVTPDYRKSCREVYTHVTAVMLQQGHLSLLSYIQPRHKSDFGDLPSWVPDWYQPITEAFQIPANDHMTLQPTFSSSGMHTAGPEVEVKRSTSGKDIISLKGYVYCDVRDIASFPKRVSTWVISEEQGVSWVEQWFLETLRLTYHDKTAFSSFTERLQAVARASVAGVRRDARGDYVRTDERLYAEAERLLRLSMHWIRDEGIRRETRDFLRGTRLERSAFRSDEIPGTGLAADIAGRSLKRVPFVTTRGRPGLGYDNIRSGDVVAILKGAQVPYILRTLRNGRFELVSEAYVDGIMDGETVPGATFRWLDLE</sequence>
<dbReference type="OrthoDB" id="4587016at2759"/>
<dbReference type="InterPro" id="IPR052895">
    <property type="entry name" value="HetReg/Transcr_Mod"/>
</dbReference>
<name>A0A1S8A4U8_ROSNE</name>
<dbReference type="Pfam" id="PF26639">
    <property type="entry name" value="Het-6_barrel"/>
    <property type="match status" value="1"/>
</dbReference>
<dbReference type="EMBL" id="DF977446">
    <property type="protein sequence ID" value="GAW25093.1"/>
    <property type="molecule type" value="Genomic_DNA"/>
</dbReference>
<gene>
    <name evidence="2" type="ORF">SAMD00023353_0103810</name>
</gene>
<dbReference type="Pfam" id="PF06985">
    <property type="entry name" value="HET"/>
    <property type="match status" value="1"/>
</dbReference>
<evidence type="ECO:0000313" key="2">
    <source>
        <dbReference type="EMBL" id="GAW25093.1"/>
    </source>
</evidence>
<evidence type="ECO:0000259" key="1">
    <source>
        <dbReference type="Pfam" id="PF06985"/>
    </source>
</evidence>
<dbReference type="OMA" id="FFTRPWW"/>
<dbReference type="PANTHER" id="PTHR24148:SF73">
    <property type="entry name" value="HET DOMAIN PROTEIN (AFU_ORTHOLOGUE AFUA_8G01020)"/>
    <property type="match status" value="1"/>
</dbReference>
<protein>
    <submittedName>
        <fullName evidence="2">Putative heterokaryon incompatibility protein</fullName>
    </submittedName>
</protein>